<keyword evidence="7" id="KW-0067">ATP-binding</keyword>
<dbReference type="GO" id="GO:0009432">
    <property type="term" value="P:SOS response"/>
    <property type="evidence" value="ECO:0007669"/>
    <property type="project" value="UniProtKB-KW"/>
</dbReference>
<dbReference type="GO" id="GO:0006289">
    <property type="term" value="P:nucleotide-excision repair"/>
    <property type="evidence" value="ECO:0007669"/>
    <property type="project" value="InterPro"/>
</dbReference>
<feature type="domain" description="Helicase C-terminal" evidence="16">
    <location>
        <begin position="423"/>
        <end position="585"/>
    </location>
</feature>
<proteinExistence type="inferred from homology"/>
<comment type="caution">
    <text evidence="17">The sequence shown here is derived from an EMBL/GenBank/DDBJ whole genome shotgun (WGS) entry which is preliminary data.</text>
</comment>
<dbReference type="GO" id="GO:0016887">
    <property type="term" value="F:ATP hydrolysis activity"/>
    <property type="evidence" value="ECO:0007669"/>
    <property type="project" value="InterPro"/>
</dbReference>
<dbReference type="Pfam" id="PF17757">
    <property type="entry name" value="UvrB_inter"/>
    <property type="match status" value="1"/>
</dbReference>
<dbReference type="GO" id="GO:0005737">
    <property type="term" value="C:cytoplasm"/>
    <property type="evidence" value="ECO:0007669"/>
    <property type="project" value="UniProtKB-SubCell"/>
</dbReference>
<evidence type="ECO:0000259" key="14">
    <source>
        <dbReference type="PROSITE" id="PS50151"/>
    </source>
</evidence>
<dbReference type="Pfam" id="PF00271">
    <property type="entry name" value="Helicase_C"/>
    <property type="match status" value="1"/>
</dbReference>
<dbReference type="Gene3D" id="3.40.50.300">
    <property type="entry name" value="P-loop containing nucleotide triphosphate hydrolases"/>
    <property type="match status" value="3"/>
</dbReference>
<dbReference type="STRING" id="1801726.A3H02_00455"/>
<dbReference type="SUPFAM" id="SSF52540">
    <property type="entry name" value="P-loop containing nucleoside triphosphate hydrolases"/>
    <property type="match status" value="2"/>
</dbReference>
<keyword evidence="9 12" id="KW-0234">DNA repair</keyword>
<comment type="subcellular location">
    <subcellularLocation>
        <location evidence="1 12">Cytoplasm</location>
    </subcellularLocation>
</comment>
<evidence type="ECO:0000256" key="5">
    <source>
        <dbReference type="ARBA" id="ARBA00022763"/>
    </source>
</evidence>
<evidence type="ECO:0000256" key="7">
    <source>
        <dbReference type="ARBA" id="ARBA00022840"/>
    </source>
</evidence>
<evidence type="ECO:0000259" key="15">
    <source>
        <dbReference type="PROSITE" id="PS51192"/>
    </source>
</evidence>
<dbReference type="GO" id="GO:0003677">
    <property type="term" value="F:DNA binding"/>
    <property type="evidence" value="ECO:0007669"/>
    <property type="project" value="InterPro"/>
</dbReference>
<dbReference type="PROSITE" id="PS51192">
    <property type="entry name" value="HELICASE_ATP_BIND_1"/>
    <property type="match status" value="1"/>
</dbReference>
<evidence type="ECO:0000256" key="11">
    <source>
        <dbReference type="ARBA" id="ARBA00029504"/>
    </source>
</evidence>
<dbReference type="SMART" id="SM00487">
    <property type="entry name" value="DEXDc"/>
    <property type="match status" value="1"/>
</dbReference>
<evidence type="ECO:0000256" key="2">
    <source>
        <dbReference type="ARBA" id="ARBA00008533"/>
    </source>
</evidence>
<dbReference type="NCBIfam" id="NF003673">
    <property type="entry name" value="PRK05298.1"/>
    <property type="match status" value="1"/>
</dbReference>
<reference evidence="17 18" key="1">
    <citation type="journal article" date="2016" name="Nat. Commun.">
        <title>Thousands of microbial genomes shed light on interconnected biogeochemical processes in an aquifer system.</title>
        <authorList>
            <person name="Anantharaman K."/>
            <person name="Brown C.T."/>
            <person name="Hug L.A."/>
            <person name="Sharon I."/>
            <person name="Castelle C.J."/>
            <person name="Probst A.J."/>
            <person name="Thomas B.C."/>
            <person name="Singh A."/>
            <person name="Wilkins M.J."/>
            <person name="Karaoz U."/>
            <person name="Brodie E.L."/>
            <person name="Williams K.H."/>
            <person name="Hubbard S.S."/>
            <person name="Banfield J.F."/>
        </authorList>
    </citation>
    <scope>NUCLEOTIDE SEQUENCE [LARGE SCALE GENOMIC DNA]</scope>
</reference>
<evidence type="ECO:0000256" key="3">
    <source>
        <dbReference type="ARBA" id="ARBA00022490"/>
    </source>
</evidence>
<keyword evidence="6 12" id="KW-0228">DNA excision</keyword>
<evidence type="ECO:0000313" key="18">
    <source>
        <dbReference type="Proteomes" id="UP000176787"/>
    </source>
</evidence>
<accession>A0A1G2F2F5</accession>
<keyword evidence="13" id="KW-0175">Coiled coil</keyword>
<dbReference type="PROSITE" id="PS50151">
    <property type="entry name" value="UVR"/>
    <property type="match status" value="1"/>
</dbReference>
<dbReference type="NCBIfam" id="TIGR00631">
    <property type="entry name" value="uvrb"/>
    <property type="match status" value="1"/>
</dbReference>
<dbReference type="InterPro" id="IPR027417">
    <property type="entry name" value="P-loop_NTPase"/>
</dbReference>
<evidence type="ECO:0000259" key="16">
    <source>
        <dbReference type="PROSITE" id="PS51194"/>
    </source>
</evidence>
<feature type="coiled-coil region" evidence="13">
    <location>
        <begin position="209"/>
        <end position="283"/>
    </location>
</feature>
<dbReference type="InterPro" id="IPR041471">
    <property type="entry name" value="UvrB_inter"/>
</dbReference>
<dbReference type="InterPro" id="IPR024759">
    <property type="entry name" value="UvrB_YAD/RRR_dom"/>
</dbReference>
<dbReference type="Pfam" id="PF04851">
    <property type="entry name" value="ResIII"/>
    <property type="match status" value="1"/>
</dbReference>
<keyword evidence="5 12" id="KW-0227">DNA damage</keyword>
<keyword evidence="3" id="KW-0963">Cytoplasm</keyword>
<sequence length="649" mass="74688">MFKLFSAYKPKGDQPQAIKKLAAGVESGKKYQTLLGVTGSGKTFSIASVIEKLQRPALIISHNKTLAAQLFQEFKEFFPENSVHYFVSYYDYYQPEAYLPATDTYIGKDAKINDFIDQLRHASLQGILTESNFIIVASVSCIYGIGEPEEYRKMGIELKISQEIKRREILKRLVLLQYEKDGKKIAGSFKTRGDLIEINPPDGETKILIELLGNKIEGIQRQKETSKENLKQIKIFPAKFFVTEREKLKIALANIREELKERLKELKKQKKFLEAERLEERTNYDLEILQETGYVNGIENYSRHLSFRAEGEPPYTLIDYLPENALIIIDESHMTIPQLKGMYEGDKARKQVLIDYGFRLPSALDNRPLNFKEFEEKNKNRKFIFISATPGPYENSRGNIAEQLVRPTGLLDPKIHIKPLKNQIHQAIEEIKKAVEKRERVLLLTLTKKGAEDVSLFLKEKNIRAEYLHSDIKTIERTKTLRALRAGEFDVLVGINLLREGLDLPEVALTLVLDADKEGYLRNATSLIQTIGRASRHPNGRAILFADKMTKSIKETIAKTAHRRKIQEKYNKIQGIVPAQIFKPLPKPFWIEKIETAKEKEYEKLLKDLQKKIKNPAQLKIKLEEIMLRAADELDFEKAAKIRDLMKNV</sequence>
<protein>
    <recommendedName>
        <fullName evidence="11 12">UvrABC system protein B</fullName>
    </recommendedName>
</protein>
<comment type="subunit">
    <text evidence="10 12">Forms a heterotetramer with UvrA during the search for lesions. Interacts with UvrC in an incision complex.</text>
</comment>
<dbReference type="InterPro" id="IPR004807">
    <property type="entry name" value="UvrB"/>
</dbReference>
<evidence type="ECO:0000256" key="6">
    <source>
        <dbReference type="ARBA" id="ARBA00022769"/>
    </source>
</evidence>
<dbReference type="PANTHER" id="PTHR24029">
    <property type="entry name" value="UVRABC SYSTEM PROTEIN B"/>
    <property type="match status" value="1"/>
</dbReference>
<evidence type="ECO:0000256" key="13">
    <source>
        <dbReference type="SAM" id="Coils"/>
    </source>
</evidence>
<dbReference type="Pfam" id="PF12344">
    <property type="entry name" value="UvrB"/>
    <property type="match status" value="1"/>
</dbReference>
<dbReference type="SMART" id="SM00490">
    <property type="entry name" value="HELICc"/>
    <property type="match status" value="1"/>
</dbReference>
<evidence type="ECO:0000256" key="4">
    <source>
        <dbReference type="ARBA" id="ARBA00022741"/>
    </source>
</evidence>
<keyword evidence="8 12" id="KW-0267">Excision nuclease</keyword>
<dbReference type="PROSITE" id="PS51194">
    <property type="entry name" value="HELICASE_CTER"/>
    <property type="match status" value="1"/>
</dbReference>
<dbReference type="Proteomes" id="UP000176787">
    <property type="component" value="Unassembled WGS sequence"/>
</dbReference>
<dbReference type="InterPro" id="IPR036876">
    <property type="entry name" value="UVR_dom_sf"/>
</dbReference>
<evidence type="ECO:0000313" key="17">
    <source>
        <dbReference type="EMBL" id="OGZ31942.1"/>
    </source>
</evidence>
<dbReference type="EMBL" id="MHMS01000018">
    <property type="protein sequence ID" value="OGZ31942.1"/>
    <property type="molecule type" value="Genomic_DNA"/>
</dbReference>
<dbReference type="InterPro" id="IPR006935">
    <property type="entry name" value="Helicase/UvrB_N"/>
</dbReference>
<dbReference type="GO" id="GO:0004518">
    <property type="term" value="F:nuclease activity"/>
    <property type="evidence" value="ECO:0007669"/>
    <property type="project" value="UniProtKB-KW"/>
</dbReference>
<dbReference type="CDD" id="cd17916">
    <property type="entry name" value="DEXHc_UvrB"/>
    <property type="match status" value="1"/>
</dbReference>
<dbReference type="SUPFAM" id="SSF46600">
    <property type="entry name" value="C-terminal UvrC-binding domain of UvrB"/>
    <property type="match status" value="1"/>
</dbReference>
<feature type="domain" description="UVR" evidence="14">
    <location>
        <begin position="617"/>
        <end position="649"/>
    </location>
</feature>
<dbReference type="AlphaFoldDB" id="A0A1G2F2F5"/>
<evidence type="ECO:0000256" key="1">
    <source>
        <dbReference type="ARBA" id="ARBA00004496"/>
    </source>
</evidence>
<evidence type="ECO:0000256" key="8">
    <source>
        <dbReference type="ARBA" id="ARBA00022881"/>
    </source>
</evidence>
<dbReference type="InterPro" id="IPR001650">
    <property type="entry name" value="Helicase_C-like"/>
</dbReference>
<organism evidence="17 18">
    <name type="scientific">Candidatus Niyogibacteria bacterium RIFCSPLOWO2_12_FULL_41_13</name>
    <dbReference type="NCBI Taxonomy" id="1801726"/>
    <lineage>
        <taxon>Bacteria</taxon>
        <taxon>Candidatus Niyogiibacteriota</taxon>
    </lineage>
</organism>
<dbReference type="InterPro" id="IPR001943">
    <property type="entry name" value="UVR_dom"/>
</dbReference>
<keyword evidence="4" id="KW-0547">Nucleotide-binding</keyword>
<dbReference type="GO" id="GO:0005524">
    <property type="term" value="F:ATP binding"/>
    <property type="evidence" value="ECO:0007669"/>
    <property type="project" value="UniProtKB-KW"/>
</dbReference>
<comment type="similarity">
    <text evidence="2 12">Belongs to the UvrB family.</text>
</comment>
<evidence type="ECO:0000256" key="9">
    <source>
        <dbReference type="ARBA" id="ARBA00023204"/>
    </source>
</evidence>
<dbReference type="PANTHER" id="PTHR24029:SF0">
    <property type="entry name" value="UVRABC SYSTEM PROTEIN B"/>
    <property type="match status" value="1"/>
</dbReference>
<name>A0A1G2F2F5_9BACT</name>
<dbReference type="GO" id="GO:0009380">
    <property type="term" value="C:excinuclease repair complex"/>
    <property type="evidence" value="ECO:0007669"/>
    <property type="project" value="InterPro"/>
</dbReference>
<feature type="domain" description="Helicase ATP-binding" evidence="15">
    <location>
        <begin position="23"/>
        <end position="176"/>
    </location>
</feature>
<keyword evidence="12" id="KW-0742">SOS response</keyword>
<dbReference type="Pfam" id="PF02151">
    <property type="entry name" value="UVR"/>
    <property type="match status" value="1"/>
</dbReference>
<gene>
    <name evidence="17" type="ORF">A3H02_00455</name>
</gene>
<dbReference type="InterPro" id="IPR014001">
    <property type="entry name" value="Helicase_ATP-bd"/>
</dbReference>
<evidence type="ECO:0000256" key="10">
    <source>
        <dbReference type="ARBA" id="ARBA00026033"/>
    </source>
</evidence>
<evidence type="ECO:0000256" key="12">
    <source>
        <dbReference type="RuleBase" id="RU003587"/>
    </source>
</evidence>